<protein>
    <submittedName>
        <fullName evidence="1">Uncharacterized protein</fullName>
    </submittedName>
</protein>
<gene>
    <name evidence="1" type="ORF">OB960_18920</name>
</gene>
<reference evidence="1" key="1">
    <citation type="submission" date="2022-09" db="EMBL/GenBank/DDBJ databases">
        <title>Enrichment on poylsaccharides allowed isolation of novel metabolic and taxonomic groups of Haloarchaea.</title>
        <authorList>
            <person name="Sorokin D.Y."/>
            <person name="Elcheninov A.G."/>
            <person name="Khizhniak T.V."/>
            <person name="Kolganova T.V."/>
            <person name="Kublanov I.V."/>
        </authorList>
    </citation>
    <scope>NUCLEOTIDE SEQUENCE</scope>
    <source>
        <strain evidence="1">AArc-xg1-1</strain>
    </source>
</reference>
<dbReference type="RefSeq" id="WP_338005282.1">
    <property type="nucleotide sequence ID" value="NZ_JAOPKA010000015.1"/>
</dbReference>
<sequence>MDKDSLRETTEKISVELSEFISEKSGGFPDNYSRASVAEVSREEWFRQKDREVRDSSDHMNEVVQEFDEKFLNEIIVLAEEYEQRGYDVNKIEDYLQSRSIFPVLVRINDELQRLADELD</sequence>
<dbReference type="Proteomes" id="UP001321018">
    <property type="component" value="Unassembled WGS sequence"/>
</dbReference>
<name>A0AAP2Z2L8_9EURY</name>
<accession>A0AAP2Z2L8</accession>
<dbReference type="EMBL" id="JAOPKA010000015">
    <property type="protein sequence ID" value="MCU4743463.1"/>
    <property type="molecule type" value="Genomic_DNA"/>
</dbReference>
<evidence type="ECO:0000313" key="1">
    <source>
        <dbReference type="EMBL" id="MCU4743463.1"/>
    </source>
</evidence>
<comment type="caution">
    <text evidence="1">The sequence shown here is derived from an EMBL/GenBank/DDBJ whole genome shotgun (WGS) entry which is preliminary data.</text>
</comment>
<proteinExistence type="predicted"/>
<dbReference type="AlphaFoldDB" id="A0AAP2Z2L8"/>
<evidence type="ECO:0000313" key="2">
    <source>
        <dbReference type="Proteomes" id="UP001321018"/>
    </source>
</evidence>
<organism evidence="1 2">
    <name type="scientific">Natronoglomus mannanivorans</name>
    <dbReference type="NCBI Taxonomy" id="2979990"/>
    <lineage>
        <taxon>Archaea</taxon>
        <taxon>Methanobacteriati</taxon>
        <taxon>Methanobacteriota</taxon>
        <taxon>Stenosarchaea group</taxon>
        <taxon>Halobacteria</taxon>
        <taxon>Halobacteriales</taxon>
        <taxon>Natrialbaceae</taxon>
        <taxon>Natronoglomus</taxon>
    </lineage>
</organism>